<name>A0ABD1FS96_SALDI</name>
<evidence type="ECO:0000256" key="1">
    <source>
        <dbReference type="SAM" id="MobiDB-lite"/>
    </source>
</evidence>
<proteinExistence type="predicted"/>
<dbReference type="AlphaFoldDB" id="A0ABD1FS96"/>
<comment type="caution">
    <text evidence="2">The sequence shown here is derived from an EMBL/GenBank/DDBJ whole genome shotgun (WGS) entry which is preliminary data.</text>
</comment>
<gene>
    <name evidence="2" type="ORF">AAHA92_30563</name>
</gene>
<evidence type="ECO:0000313" key="3">
    <source>
        <dbReference type="Proteomes" id="UP001567538"/>
    </source>
</evidence>
<dbReference type="EMBL" id="JBEAFC010000012">
    <property type="protein sequence ID" value="KAL1534380.1"/>
    <property type="molecule type" value="Genomic_DNA"/>
</dbReference>
<reference evidence="2 3" key="1">
    <citation type="submission" date="2024-06" db="EMBL/GenBank/DDBJ databases">
        <title>A chromosome level genome sequence of Diviner's sage (Salvia divinorum).</title>
        <authorList>
            <person name="Ford S.A."/>
            <person name="Ro D.-K."/>
            <person name="Ness R.W."/>
            <person name="Phillips M.A."/>
        </authorList>
    </citation>
    <scope>NUCLEOTIDE SEQUENCE [LARGE SCALE GENOMIC DNA]</scope>
    <source>
        <strain evidence="2">SAF-2024a</strain>
        <tissue evidence="2">Leaf</tissue>
    </source>
</reference>
<protein>
    <submittedName>
        <fullName evidence="2">Uncharacterized protein</fullName>
    </submittedName>
</protein>
<evidence type="ECO:0000313" key="2">
    <source>
        <dbReference type="EMBL" id="KAL1534380.1"/>
    </source>
</evidence>
<keyword evidence="3" id="KW-1185">Reference proteome</keyword>
<dbReference type="Proteomes" id="UP001567538">
    <property type="component" value="Unassembled WGS sequence"/>
</dbReference>
<organism evidence="2 3">
    <name type="scientific">Salvia divinorum</name>
    <name type="common">Maria pastora</name>
    <name type="synonym">Diviner's sage</name>
    <dbReference type="NCBI Taxonomy" id="28513"/>
    <lineage>
        <taxon>Eukaryota</taxon>
        <taxon>Viridiplantae</taxon>
        <taxon>Streptophyta</taxon>
        <taxon>Embryophyta</taxon>
        <taxon>Tracheophyta</taxon>
        <taxon>Spermatophyta</taxon>
        <taxon>Magnoliopsida</taxon>
        <taxon>eudicotyledons</taxon>
        <taxon>Gunneridae</taxon>
        <taxon>Pentapetalae</taxon>
        <taxon>asterids</taxon>
        <taxon>lamiids</taxon>
        <taxon>Lamiales</taxon>
        <taxon>Lamiaceae</taxon>
        <taxon>Nepetoideae</taxon>
        <taxon>Mentheae</taxon>
        <taxon>Salviinae</taxon>
        <taxon>Salvia</taxon>
        <taxon>Salvia subgen. Calosphace</taxon>
    </lineage>
</organism>
<feature type="region of interest" description="Disordered" evidence="1">
    <location>
        <begin position="1"/>
        <end position="22"/>
    </location>
</feature>
<sequence length="87" mass="10458">MVTRLADDLATSPHEMQRVTGRKDTSYRKYIEQFKWNFYSAFRQTHRRQQYDIPTNMIKSIKTEHIKTEIMLALIPTVRIHNQMSSQ</sequence>
<accession>A0ABD1FS96</accession>